<evidence type="ECO:0000256" key="4">
    <source>
        <dbReference type="ARBA" id="ARBA00017871"/>
    </source>
</evidence>
<dbReference type="PRINTS" id="PR00420">
    <property type="entry name" value="RNGMNOXGNASE"/>
</dbReference>
<dbReference type="Gene3D" id="3.90.660.10">
    <property type="match status" value="1"/>
</dbReference>
<keyword evidence="7" id="KW-0472">Membrane</keyword>
<feature type="domain" description="Amine oxidase" evidence="8">
    <location>
        <begin position="75"/>
        <end position="517"/>
    </location>
</feature>
<evidence type="ECO:0000256" key="2">
    <source>
        <dbReference type="ARBA" id="ARBA00005833"/>
    </source>
</evidence>
<comment type="catalytic activity">
    <reaction evidence="6">
        <text>L-tryptophan + O2 = indole-3-acetamide + CO2 + H2O</text>
        <dbReference type="Rhea" id="RHEA:16165"/>
        <dbReference type="ChEBI" id="CHEBI:15377"/>
        <dbReference type="ChEBI" id="CHEBI:15379"/>
        <dbReference type="ChEBI" id="CHEBI:16031"/>
        <dbReference type="ChEBI" id="CHEBI:16526"/>
        <dbReference type="ChEBI" id="CHEBI:57912"/>
        <dbReference type="EC" id="1.13.12.3"/>
    </reaction>
</comment>
<organism evidence="9 10">
    <name type="scientific">OM182 bacterium</name>
    <dbReference type="NCBI Taxonomy" id="2510334"/>
    <lineage>
        <taxon>Bacteria</taxon>
        <taxon>Pseudomonadati</taxon>
        <taxon>Pseudomonadota</taxon>
        <taxon>Gammaproteobacteria</taxon>
        <taxon>OMG group</taxon>
        <taxon>OM182 clade</taxon>
    </lineage>
</organism>
<dbReference type="Pfam" id="PF01593">
    <property type="entry name" value="Amino_oxidase"/>
    <property type="match status" value="1"/>
</dbReference>
<evidence type="ECO:0000313" key="10">
    <source>
        <dbReference type="Proteomes" id="UP000320404"/>
    </source>
</evidence>
<proteinExistence type="inferred from homology"/>
<evidence type="ECO:0000259" key="8">
    <source>
        <dbReference type="Pfam" id="PF01593"/>
    </source>
</evidence>
<gene>
    <name evidence="9" type="ORF">EVA69_06105</name>
</gene>
<accession>A0A520RVW5</accession>
<evidence type="ECO:0000256" key="5">
    <source>
        <dbReference type="ARBA" id="ARBA00023070"/>
    </source>
</evidence>
<evidence type="ECO:0000256" key="1">
    <source>
        <dbReference type="ARBA" id="ARBA00004814"/>
    </source>
</evidence>
<dbReference type="InterPro" id="IPR050281">
    <property type="entry name" value="Flavin_monoamine_oxidase"/>
</dbReference>
<keyword evidence="7" id="KW-0812">Transmembrane</keyword>
<feature type="transmembrane region" description="Helical" evidence="7">
    <location>
        <begin position="20"/>
        <end position="40"/>
    </location>
</feature>
<dbReference type="InterPro" id="IPR036188">
    <property type="entry name" value="FAD/NAD-bd_sf"/>
</dbReference>
<dbReference type="EMBL" id="SHAH01000106">
    <property type="protein sequence ID" value="RZO74301.1"/>
    <property type="molecule type" value="Genomic_DNA"/>
</dbReference>
<reference evidence="9 10" key="1">
    <citation type="submission" date="2019-02" db="EMBL/GenBank/DDBJ databases">
        <title>Prokaryotic population dynamics and viral predation in marine succession experiment using metagenomics: the confinement effect.</title>
        <authorList>
            <person name="Haro-Moreno J.M."/>
            <person name="Rodriguez-Valera F."/>
            <person name="Lopez-Perez M."/>
        </authorList>
    </citation>
    <scope>NUCLEOTIDE SEQUENCE [LARGE SCALE GENOMIC DNA]</scope>
    <source>
        <strain evidence="9">MED-G158</strain>
    </source>
</reference>
<dbReference type="GO" id="GO:0009851">
    <property type="term" value="P:auxin biosynthetic process"/>
    <property type="evidence" value="ECO:0007669"/>
    <property type="project" value="UniProtKB-KW"/>
</dbReference>
<dbReference type="SUPFAM" id="SSF54373">
    <property type="entry name" value="FAD-linked reductases, C-terminal domain"/>
    <property type="match status" value="1"/>
</dbReference>
<dbReference type="InterPro" id="IPR006311">
    <property type="entry name" value="TAT_signal"/>
</dbReference>
<dbReference type="PANTHER" id="PTHR10742">
    <property type="entry name" value="FLAVIN MONOAMINE OXIDASE"/>
    <property type="match status" value="1"/>
</dbReference>
<evidence type="ECO:0000256" key="6">
    <source>
        <dbReference type="ARBA" id="ARBA00047321"/>
    </source>
</evidence>
<dbReference type="Gene3D" id="1.20.1440.240">
    <property type="match status" value="1"/>
</dbReference>
<dbReference type="PROSITE" id="PS51318">
    <property type="entry name" value="TAT"/>
    <property type="match status" value="1"/>
</dbReference>
<dbReference type="InterPro" id="IPR002937">
    <property type="entry name" value="Amino_oxidase"/>
</dbReference>
<sequence>MTQKKNKQTTPPRRQFLEQLGGIGGSAAVYQAMVAMGLLVPGDSKAATNKANWQEKAALFANGPKPSVAVLGAGIAGLCVAYELKKAGFPVTVIEPRDRPGGRSHTLRAGSVLQETDSQQVCGFASGEDMYFNAGPARISQHHANLLNYCSELNVPLQAFVNDNRGAYIHSASAFGGKPVRAREVIAAMRGNISQLLAKSLNAGALDDEFTAGERAFVLAVLKDHGALNDFFQFTGTTRGGLAARSGGLSPDVPATPLERNDVMLDANIAFVPSFVESYNQAATMMQPVGGMDRIAYAFAEQLQAEIFYGAEVSGIFRTGTGVRIEGRTATEQGALETDYVVVTIPPSVLRDIPNDFSPGIQTAIEQTQYANPTKIAFQSPRFWEKEEQIYGGISWTDSDILQIWYPSGGFGQDQGILVGSYLFGGGNATNFGNLSPSARIELALTAGEKVHSQYRANLSQGISVAWSKVPYSLGGWATSNPSPLLLEPDGPFLFAGDHLTYLRGWQEGAVISALNALSKLADAAT</sequence>
<evidence type="ECO:0000256" key="7">
    <source>
        <dbReference type="SAM" id="Phobius"/>
    </source>
</evidence>
<comment type="caution">
    <text evidence="9">The sequence shown here is derived from an EMBL/GenBank/DDBJ whole genome shotgun (WGS) entry which is preliminary data.</text>
</comment>
<keyword evidence="7" id="KW-1133">Transmembrane helix</keyword>
<comment type="pathway">
    <text evidence="1">Plant hormone metabolism; auxin biosynthesis.</text>
</comment>
<dbReference type="Gene3D" id="3.50.50.60">
    <property type="entry name" value="FAD/NAD(P)-binding domain"/>
    <property type="match status" value="1"/>
</dbReference>
<dbReference type="Proteomes" id="UP000320404">
    <property type="component" value="Unassembled WGS sequence"/>
</dbReference>
<protein>
    <recommendedName>
        <fullName evidence="4">Tryptophan 2-monooxygenase</fullName>
        <ecNumber evidence="3">1.13.12.3</ecNumber>
    </recommendedName>
</protein>
<dbReference type="AlphaFoldDB" id="A0A520RVW5"/>
<comment type="similarity">
    <text evidence="2">Belongs to the tryptophan 2-monooxygenase family.</text>
</comment>
<dbReference type="EC" id="1.13.12.3" evidence="3"/>
<evidence type="ECO:0000313" key="9">
    <source>
        <dbReference type="EMBL" id="RZO74301.1"/>
    </source>
</evidence>
<dbReference type="GO" id="GO:0050361">
    <property type="term" value="F:tryptophan 2-monooxygenase activity"/>
    <property type="evidence" value="ECO:0007669"/>
    <property type="project" value="UniProtKB-EC"/>
</dbReference>
<dbReference type="SUPFAM" id="SSF51905">
    <property type="entry name" value="FAD/NAD(P)-binding domain"/>
    <property type="match status" value="1"/>
</dbReference>
<keyword evidence="5" id="KW-0073">Auxin biosynthesis</keyword>
<evidence type="ECO:0000256" key="3">
    <source>
        <dbReference type="ARBA" id="ARBA00012535"/>
    </source>
</evidence>
<dbReference type="PANTHER" id="PTHR10742:SF410">
    <property type="entry name" value="LYSINE-SPECIFIC HISTONE DEMETHYLASE 2"/>
    <property type="match status" value="1"/>
</dbReference>
<name>A0A520RVW5_9GAMM</name>